<sequence length="286" mass="30944">MTTSEQICNGCGRGFPCMEGFSTCAKCLMLEKHLMDSDKYCEIQDWLQCMMCGRSFYHMQKVASGLQVCEASDCAAALPGPGSPTLEVQVSLPSQHEPYLGSSLSLSVLAPPRAETQAFQNATSGTELTTASLKQHEQASIPVRGDGGKVLICWTYCHSNKPKSVDMKLGAGSQTFPLSSFMPDGTAIIMLRKFIQHYTGPGKPPLAAASNQAQFKHIIKVSSFIITSSTNIMTIDLSRKIMILLIIQLTRAAAVIIILSLWLQLANQPSVQELQVLNVLAAKSTA</sequence>
<keyword evidence="1" id="KW-1133">Transmembrane helix</keyword>
<dbReference type="AlphaFoldDB" id="A0A9P5XGW4"/>
<gene>
    <name evidence="2" type="ORF">P691DRAFT_789179</name>
</gene>
<evidence type="ECO:0000313" key="3">
    <source>
        <dbReference type="Proteomes" id="UP000807342"/>
    </source>
</evidence>
<feature type="transmembrane region" description="Helical" evidence="1">
    <location>
        <begin position="241"/>
        <end position="263"/>
    </location>
</feature>
<accession>A0A9P5XGW4</accession>
<evidence type="ECO:0000256" key="1">
    <source>
        <dbReference type="SAM" id="Phobius"/>
    </source>
</evidence>
<protein>
    <submittedName>
        <fullName evidence="2">Uncharacterized protein</fullName>
    </submittedName>
</protein>
<dbReference type="EMBL" id="MU151104">
    <property type="protein sequence ID" value="KAF9450495.1"/>
    <property type="molecule type" value="Genomic_DNA"/>
</dbReference>
<keyword evidence="1" id="KW-0472">Membrane</keyword>
<reference evidence="2" key="1">
    <citation type="submission" date="2020-11" db="EMBL/GenBank/DDBJ databases">
        <authorList>
            <consortium name="DOE Joint Genome Institute"/>
            <person name="Ahrendt S."/>
            <person name="Riley R."/>
            <person name="Andreopoulos W."/>
            <person name="Labutti K."/>
            <person name="Pangilinan J."/>
            <person name="Ruiz-Duenas F.J."/>
            <person name="Barrasa J.M."/>
            <person name="Sanchez-Garcia M."/>
            <person name="Camarero S."/>
            <person name="Miyauchi S."/>
            <person name="Serrano A."/>
            <person name="Linde D."/>
            <person name="Babiker R."/>
            <person name="Drula E."/>
            <person name="Ayuso-Fernandez I."/>
            <person name="Pacheco R."/>
            <person name="Padilla G."/>
            <person name="Ferreira P."/>
            <person name="Barriuso J."/>
            <person name="Kellner H."/>
            <person name="Castanera R."/>
            <person name="Alfaro M."/>
            <person name="Ramirez L."/>
            <person name="Pisabarro A.G."/>
            <person name="Kuo A."/>
            <person name="Tritt A."/>
            <person name="Lipzen A."/>
            <person name="He G."/>
            <person name="Yan M."/>
            <person name="Ng V."/>
            <person name="Cullen D."/>
            <person name="Martin F."/>
            <person name="Rosso M.-N."/>
            <person name="Henrissat B."/>
            <person name="Hibbett D."/>
            <person name="Martinez A.T."/>
            <person name="Grigoriev I.V."/>
        </authorList>
    </citation>
    <scope>NUCLEOTIDE SEQUENCE</scope>
    <source>
        <strain evidence="2">MF-IS2</strain>
    </source>
</reference>
<keyword evidence="1" id="KW-0812">Transmembrane</keyword>
<proteinExistence type="predicted"/>
<keyword evidence="3" id="KW-1185">Reference proteome</keyword>
<organism evidence="2 3">
    <name type="scientific">Macrolepiota fuliginosa MF-IS2</name>
    <dbReference type="NCBI Taxonomy" id="1400762"/>
    <lineage>
        <taxon>Eukaryota</taxon>
        <taxon>Fungi</taxon>
        <taxon>Dikarya</taxon>
        <taxon>Basidiomycota</taxon>
        <taxon>Agaricomycotina</taxon>
        <taxon>Agaricomycetes</taxon>
        <taxon>Agaricomycetidae</taxon>
        <taxon>Agaricales</taxon>
        <taxon>Agaricineae</taxon>
        <taxon>Agaricaceae</taxon>
        <taxon>Macrolepiota</taxon>
    </lineage>
</organism>
<name>A0A9P5XGW4_9AGAR</name>
<dbReference type="OrthoDB" id="2915404at2759"/>
<comment type="caution">
    <text evidence="2">The sequence shown here is derived from an EMBL/GenBank/DDBJ whole genome shotgun (WGS) entry which is preliminary data.</text>
</comment>
<dbReference type="Proteomes" id="UP000807342">
    <property type="component" value="Unassembled WGS sequence"/>
</dbReference>
<evidence type="ECO:0000313" key="2">
    <source>
        <dbReference type="EMBL" id="KAF9450495.1"/>
    </source>
</evidence>